<keyword evidence="2" id="KW-1185">Reference proteome</keyword>
<dbReference type="EMBL" id="CP022415">
    <property type="protein sequence ID" value="ASM72402.1"/>
    <property type="molecule type" value="Genomic_DNA"/>
</dbReference>
<reference evidence="1 2" key="1">
    <citation type="submission" date="2017-07" db="EMBL/GenBank/DDBJ databases">
        <title>Genome Sequence of Sulfitobacter pseudonitzschiae Strain SMR1 Isolated from a culture of the Diatom Skeletonema marinoi.</title>
        <authorList>
            <person name="Topel M."/>
            <person name="Pinder M.I.M."/>
            <person name="Johansson O.N."/>
            <person name="Kourtchenko O."/>
            <person name="Godhe A."/>
            <person name="Clarke A.K."/>
        </authorList>
    </citation>
    <scope>NUCLEOTIDE SEQUENCE [LARGE SCALE GENOMIC DNA]</scope>
    <source>
        <strain evidence="1 2">SMR1</strain>
    </source>
</reference>
<evidence type="ECO:0000313" key="1">
    <source>
        <dbReference type="EMBL" id="ASM72402.1"/>
    </source>
</evidence>
<accession>A0A221K071</accession>
<dbReference type="AlphaFoldDB" id="A0A221K071"/>
<sequence>MTEDVATALVDELVEGYPAGKPAFLYMPGMRDLVGPNAFSTPFDSTKRRMKTLIARARRNCADMDAPYNMVRAAIAEEERVVAGRND</sequence>
<evidence type="ECO:0000313" key="2">
    <source>
        <dbReference type="Proteomes" id="UP000199754"/>
    </source>
</evidence>
<dbReference type="RefSeq" id="WP_089420314.1">
    <property type="nucleotide sequence ID" value="NZ_CP022415.1"/>
</dbReference>
<name>A0A221K071_9RHOB</name>
<dbReference type="OrthoDB" id="9894398at2"/>
<proteinExistence type="predicted"/>
<dbReference type="KEGG" id="spse:SULPSESMR1_01588"/>
<dbReference type="Proteomes" id="UP000199754">
    <property type="component" value="Chromosome"/>
</dbReference>
<organism evidence="1 2">
    <name type="scientific">Pseudosulfitobacter pseudonitzschiae</name>
    <dbReference type="NCBI Taxonomy" id="1402135"/>
    <lineage>
        <taxon>Bacteria</taxon>
        <taxon>Pseudomonadati</taxon>
        <taxon>Pseudomonadota</taxon>
        <taxon>Alphaproteobacteria</taxon>
        <taxon>Rhodobacterales</taxon>
        <taxon>Roseobacteraceae</taxon>
        <taxon>Pseudosulfitobacter</taxon>
    </lineage>
</organism>
<protein>
    <submittedName>
        <fullName evidence="1">Uncharacterized protein</fullName>
    </submittedName>
</protein>
<gene>
    <name evidence="1" type="ORF">SULPSESMR1_01588</name>
</gene>